<evidence type="ECO:0000256" key="2">
    <source>
        <dbReference type="ARBA" id="ARBA00004240"/>
    </source>
</evidence>
<keyword evidence="4" id="KW-0963">Cytoplasm</keyword>
<protein>
    <recommendedName>
        <fullName evidence="9">Rap1 GTPase-GDP dissociation stimulator 1</fullName>
    </recommendedName>
</protein>
<keyword evidence="6" id="KW-0496">Mitochondrion</keyword>
<evidence type="ECO:0000313" key="8">
    <source>
        <dbReference type="Proteomes" id="UP001152799"/>
    </source>
</evidence>
<dbReference type="InterPro" id="IPR040144">
    <property type="entry name" value="RAP1GDS1"/>
</dbReference>
<dbReference type="InterPro" id="IPR004908">
    <property type="entry name" value="ATPase_V1-cplx_hsu"/>
</dbReference>
<dbReference type="GO" id="GO:0046961">
    <property type="term" value="F:proton-transporting ATPase activity, rotational mechanism"/>
    <property type="evidence" value="ECO:0007669"/>
    <property type="project" value="InterPro"/>
</dbReference>
<keyword evidence="5" id="KW-0256">Endoplasmic reticulum</keyword>
<evidence type="ECO:0000256" key="3">
    <source>
        <dbReference type="ARBA" id="ARBA00004514"/>
    </source>
</evidence>
<name>A0A9N9QPU4_9CUCU</name>
<dbReference type="InterPro" id="IPR000225">
    <property type="entry name" value="Armadillo"/>
</dbReference>
<organism evidence="7 8">
    <name type="scientific">Ceutorhynchus assimilis</name>
    <name type="common">cabbage seed weevil</name>
    <dbReference type="NCBI Taxonomy" id="467358"/>
    <lineage>
        <taxon>Eukaryota</taxon>
        <taxon>Metazoa</taxon>
        <taxon>Ecdysozoa</taxon>
        <taxon>Arthropoda</taxon>
        <taxon>Hexapoda</taxon>
        <taxon>Insecta</taxon>
        <taxon>Pterygota</taxon>
        <taxon>Neoptera</taxon>
        <taxon>Endopterygota</taxon>
        <taxon>Coleoptera</taxon>
        <taxon>Polyphaga</taxon>
        <taxon>Cucujiformia</taxon>
        <taxon>Curculionidae</taxon>
        <taxon>Ceutorhynchinae</taxon>
        <taxon>Ceutorhynchus</taxon>
    </lineage>
</organism>
<dbReference type="GO" id="GO:0005085">
    <property type="term" value="F:guanyl-nucleotide exchange factor activity"/>
    <property type="evidence" value="ECO:0007669"/>
    <property type="project" value="InterPro"/>
</dbReference>
<evidence type="ECO:0008006" key="9">
    <source>
        <dbReference type="Google" id="ProtNLM"/>
    </source>
</evidence>
<dbReference type="GO" id="GO:0005829">
    <property type="term" value="C:cytosol"/>
    <property type="evidence" value="ECO:0007669"/>
    <property type="project" value="UniProtKB-SubCell"/>
</dbReference>
<comment type="subcellular location">
    <subcellularLocation>
        <location evidence="3">Cytoplasm</location>
        <location evidence="3">Cytosol</location>
    </subcellularLocation>
    <subcellularLocation>
        <location evidence="2">Endoplasmic reticulum</location>
    </subcellularLocation>
    <subcellularLocation>
        <location evidence="1">Mitochondrion</location>
    </subcellularLocation>
</comment>
<dbReference type="InterPro" id="IPR011989">
    <property type="entry name" value="ARM-like"/>
</dbReference>
<evidence type="ECO:0000256" key="4">
    <source>
        <dbReference type="ARBA" id="ARBA00022490"/>
    </source>
</evidence>
<dbReference type="OrthoDB" id="26149at2759"/>
<dbReference type="GO" id="GO:0005783">
    <property type="term" value="C:endoplasmic reticulum"/>
    <property type="evidence" value="ECO:0007669"/>
    <property type="project" value="UniProtKB-SubCell"/>
</dbReference>
<dbReference type="InterPro" id="IPR016024">
    <property type="entry name" value="ARM-type_fold"/>
</dbReference>
<dbReference type="Proteomes" id="UP001152799">
    <property type="component" value="Chromosome 4"/>
</dbReference>
<proteinExistence type="predicted"/>
<dbReference type="FunFam" id="1.25.10.10:FF:000369">
    <property type="entry name" value="Vimar"/>
    <property type="match status" value="1"/>
</dbReference>
<dbReference type="Pfam" id="PF03224">
    <property type="entry name" value="V-ATPase_H_N"/>
    <property type="match status" value="1"/>
</dbReference>
<evidence type="ECO:0000256" key="5">
    <source>
        <dbReference type="ARBA" id="ARBA00022824"/>
    </source>
</evidence>
<gene>
    <name evidence="7" type="ORF">CEUTPL_LOCUS7741</name>
</gene>
<accession>A0A9N9QPU4</accession>
<dbReference type="SMART" id="SM00185">
    <property type="entry name" value="ARM"/>
    <property type="match status" value="4"/>
</dbReference>
<dbReference type="EMBL" id="OU892280">
    <property type="protein sequence ID" value="CAG9767174.1"/>
    <property type="molecule type" value="Genomic_DNA"/>
</dbReference>
<reference evidence="7" key="1">
    <citation type="submission" date="2022-01" db="EMBL/GenBank/DDBJ databases">
        <authorList>
            <person name="King R."/>
        </authorList>
    </citation>
    <scope>NUCLEOTIDE SEQUENCE</scope>
</reference>
<dbReference type="Gene3D" id="1.25.10.10">
    <property type="entry name" value="Leucine-rich Repeat Variant"/>
    <property type="match status" value="2"/>
</dbReference>
<dbReference type="SUPFAM" id="SSF48371">
    <property type="entry name" value="ARM repeat"/>
    <property type="match status" value="1"/>
</dbReference>
<evidence type="ECO:0000313" key="7">
    <source>
        <dbReference type="EMBL" id="CAG9767174.1"/>
    </source>
</evidence>
<dbReference type="PANTHER" id="PTHR10957">
    <property type="entry name" value="RAP1 GTPASE-GDP DISSOCIATION STIMULATOR 1"/>
    <property type="match status" value="1"/>
</dbReference>
<evidence type="ECO:0000256" key="1">
    <source>
        <dbReference type="ARBA" id="ARBA00004173"/>
    </source>
</evidence>
<dbReference type="GO" id="GO:0005739">
    <property type="term" value="C:mitochondrion"/>
    <property type="evidence" value="ECO:0007669"/>
    <property type="project" value="UniProtKB-SubCell"/>
</dbReference>
<dbReference type="GO" id="GO:0000221">
    <property type="term" value="C:vacuolar proton-transporting V-type ATPase, V1 domain"/>
    <property type="evidence" value="ECO:0007669"/>
    <property type="project" value="InterPro"/>
</dbReference>
<evidence type="ECO:0000256" key="6">
    <source>
        <dbReference type="ARBA" id="ARBA00023128"/>
    </source>
</evidence>
<dbReference type="AlphaFoldDB" id="A0A9N9QPU4"/>
<keyword evidence="8" id="KW-1185">Reference proteome</keyword>
<sequence length="599" mass="67751">MNENKQENLLDNLSSAINTKNEPDILKTIEILCGKVEQVKIQEADTFEELLNGNNENLQTAGAELIAELCKNDENRMVIAKREIVNRLLHFLNSSSPLLIFATIRALGNICYENKEACQLIDKAGIDSILRLLKNDSKTDLTIKICGLLINLISSDSLPKTALNGGILSTIETLLDKYKDSETPLNHLLNITIFLTEYIDDEEFIFTENLVKIIIEIFKKSEIPEICVMCLDILLPLSEKDEFKCILAKEGVCELLFHLIEKYKDKANDEEGRALLKQACDLIVIILTGDACMDLLYNDGKGKTYQNMLVWLDSKDSDLLTTGILAIGNFARKDSYCIQMVKDGIAKKLIDLLKQFSQPSDPCKIQHALLCTLKNLVISKENKPQALKDGIIEVMYPMLKFEDRYIVVFKVLSTFRIVIDGQPNAALNLLSRKDFIERLVYCCYNSDHLGVRGEVPRSFSWLIKNTKSSEPFPMFVSVKDSTKCIVEMISSNHAVMQNEAFIALRILAVGLHNSNSLDPFYTSLCEAALGKNFNFVLNKYGEKWDQPIFENCLSLLENLVDSNEIVKDLKDNEIVDSLEKLNSHNCLDRVQNLLAILRR</sequence>